<sequence length="784" mass="87697">MSTFEPNKRHLREVLIFCFKWKKTAAEAHRMLVEVYGDSATSDRTCREWFQRFQSGDFDVEDKEETRQHKVILLYDNARSQVTKLLKETLGALRWEVLHHAAYSPDCAPSDYNLFRSMEHALAEEHFNAYENVEKWISNWIASKVESFFRRPDGRLPRTLDEGRERSTPFSRRIAIEYKELVIDCPERSTEAENALPRFSCRFTIESGAGIRSEPRPNVILSQSCNLKRLLLRRIPILAWLPLYSWTKLLQDTLAGLTVGLTAIPQGIAYAVVAGLPAQYGLYSSFMGCFVYLIFGSSKDVTVGPTAIMSLMIQTYVSNLGKDIAILVCFLSGVVITIMGVLHLGFLIDFISMPVICGFSNAAAIIIASSQLGTLLGIKGRSNSFIDSISNVIWHINETQLWDTVLGICSMVILIILKKLPGKKLGTPFEKFMWLIALARNAIVMMIGILIAYVLFSYEIKPFQITGNITEGLPPFSLPPFTIVNGSRTYTFTEIVSELGSSVLTIPFVAVLESIAIAKAFAKGKTLDANQEMLALGLCNICGSFVKSMPITGSFTRTAINNSSGVKTPLGGVITGSLVITILACNQLISTFTFIPKATLAAVIMIAMFYMFETHIFILLWRTKKIDLVPLIVTLLCCLTIGLEYGMIAGIAVNLILLLYFAARPGLLIEERIVDGLTMLFVSPKQSLSFPAAEYLREQVMSWCDKKEPTRLPVIVEGRHVLRIDATVAKNLALLLSDLTVRNQKIIFWNWCEDARQTLINYDSSFETYCRSSDSITRIFTGKF</sequence>
<keyword evidence="9" id="KW-1185">Reference proteome</keyword>
<feature type="transmembrane region" description="Helical" evidence="5">
    <location>
        <begin position="301"/>
        <end position="318"/>
    </location>
</feature>
<feature type="transmembrane region" description="Helical" evidence="5">
    <location>
        <begin position="533"/>
        <end position="550"/>
    </location>
</feature>
<dbReference type="EMBL" id="KQ976750">
    <property type="protein sequence ID" value="KYN08644.1"/>
    <property type="molecule type" value="Genomic_DNA"/>
</dbReference>
<dbReference type="PROSITE" id="PS01130">
    <property type="entry name" value="SLC26A"/>
    <property type="match status" value="1"/>
</dbReference>
<dbReference type="InterPro" id="IPR011547">
    <property type="entry name" value="SLC26A/SulP_dom"/>
</dbReference>
<keyword evidence="3 5" id="KW-1133">Transmembrane helix</keyword>
<feature type="transmembrane region" description="Helical" evidence="5">
    <location>
        <begin position="355"/>
        <end position="378"/>
    </location>
</feature>
<dbReference type="Gene3D" id="3.30.750.24">
    <property type="entry name" value="STAS domain"/>
    <property type="match status" value="1"/>
</dbReference>
<dbReference type="AlphaFoldDB" id="A0A195D872"/>
<accession>A0A195D872</accession>
<feature type="transmembrane region" description="Helical" evidence="5">
    <location>
        <begin position="601"/>
        <end position="621"/>
    </location>
</feature>
<evidence type="ECO:0000256" key="3">
    <source>
        <dbReference type="ARBA" id="ARBA00022989"/>
    </source>
</evidence>
<keyword evidence="2 5" id="KW-0812">Transmembrane</keyword>
<feature type="transmembrane region" description="Helical" evidence="5">
    <location>
        <begin position="324"/>
        <end position="348"/>
    </location>
</feature>
<proteinExistence type="predicted"/>
<comment type="subcellular location">
    <subcellularLocation>
        <location evidence="1">Membrane</location>
        <topology evidence="1">Multi-pass membrane protein</topology>
    </subcellularLocation>
</comment>
<evidence type="ECO:0000313" key="8">
    <source>
        <dbReference type="EMBL" id="KYN08644.1"/>
    </source>
</evidence>
<dbReference type="Proteomes" id="UP000078542">
    <property type="component" value="Unassembled WGS sequence"/>
</dbReference>
<dbReference type="GO" id="GO:0016020">
    <property type="term" value="C:membrane"/>
    <property type="evidence" value="ECO:0007669"/>
    <property type="project" value="UniProtKB-SubCell"/>
</dbReference>
<feature type="transmembrane region" description="Helical" evidence="5">
    <location>
        <begin position="570"/>
        <end position="589"/>
    </location>
</feature>
<protein>
    <submittedName>
        <fullName evidence="8">Sodium-independent sulfate anion transporter</fullName>
    </submittedName>
</protein>
<feature type="domain" description="Mos1 transposase HTH" evidence="7">
    <location>
        <begin position="8"/>
        <end position="57"/>
    </location>
</feature>
<evidence type="ECO:0000256" key="4">
    <source>
        <dbReference type="ARBA" id="ARBA00023136"/>
    </source>
</evidence>
<dbReference type="InterPro" id="IPR036513">
    <property type="entry name" value="STAS_dom_sf"/>
</dbReference>
<feature type="transmembrane region" description="Helical" evidence="5">
    <location>
        <begin position="432"/>
        <end position="456"/>
    </location>
</feature>
<feature type="transmembrane region" description="Helical" evidence="5">
    <location>
        <begin position="499"/>
        <end position="521"/>
    </location>
</feature>
<reference evidence="8 9" key="1">
    <citation type="submission" date="2016-03" db="EMBL/GenBank/DDBJ databases">
        <title>Cyphomyrmex costatus WGS genome.</title>
        <authorList>
            <person name="Nygaard S."/>
            <person name="Hu H."/>
            <person name="Boomsma J."/>
            <person name="Zhang G."/>
        </authorList>
    </citation>
    <scope>NUCLEOTIDE SEQUENCE [LARGE SCALE GENOMIC DNA]</scope>
    <source>
        <strain evidence="8">MS0001</strain>
        <tissue evidence="8">Whole body</tissue>
    </source>
</reference>
<evidence type="ECO:0000256" key="1">
    <source>
        <dbReference type="ARBA" id="ARBA00004141"/>
    </source>
</evidence>
<dbReference type="Gene3D" id="1.10.10.1450">
    <property type="match status" value="1"/>
</dbReference>
<feature type="transmembrane region" description="Helical" evidence="5">
    <location>
        <begin position="633"/>
        <end position="662"/>
    </location>
</feature>
<evidence type="ECO:0000256" key="5">
    <source>
        <dbReference type="SAM" id="Phobius"/>
    </source>
</evidence>
<dbReference type="Pfam" id="PF00916">
    <property type="entry name" value="Sulfate_transp"/>
    <property type="match status" value="1"/>
</dbReference>
<evidence type="ECO:0000256" key="2">
    <source>
        <dbReference type="ARBA" id="ARBA00022692"/>
    </source>
</evidence>
<dbReference type="Pfam" id="PF17906">
    <property type="entry name" value="HTH_48"/>
    <property type="match status" value="1"/>
</dbReference>
<dbReference type="GO" id="GO:0008271">
    <property type="term" value="F:secondary active sulfate transmembrane transporter activity"/>
    <property type="evidence" value="ECO:0007669"/>
    <property type="project" value="InterPro"/>
</dbReference>
<keyword evidence="4 5" id="KW-0472">Membrane</keyword>
<evidence type="ECO:0000259" key="6">
    <source>
        <dbReference type="Pfam" id="PF00916"/>
    </source>
</evidence>
<dbReference type="InterPro" id="IPR001902">
    <property type="entry name" value="SLC26A/SulP_fam"/>
</dbReference>
<dbReference type="InterPro" id="IPR041426">
    <property type="entry name" value="Mos1_HTH"/>
</dbReference>
<evidence type="ECO:0000259" key="7">
    <source>
        <dbReference type="Pfam" id="PF17906"/>
    </source>
</evidence>
<dbReference type="InterPro" id="IPR018045">
    <property type="entry name" value="S04_transporter_CS"/>
</dbReference>
<dbReference type="SUPFAM" id="SSF52091">
    <property type="entry name" value="SpoIIaa-like"/>
    <property type="match status" value="1"/>
</dbReference>
<dbReference type="STRING" id="456900.A0A195D872"/>
<evidence type="ECO:0000313" key="9">
    <source>
        <dbReference type="Proteomes" id="UP000078542"/>
    </source>
</evidence>
<dbReference type="PANTHER" id="PTHR11814">
    <property type="entry name" value="SULFATE TRANSPORTER"/>
    <property type="match status" value="1"/>
</dbReference>
<gene>
    <name evidence="8" type="ORF">ALC62_00315</name>
</gene>
<feature type="domain" description="SLC26A/SulP transporter" evidence="6">
    <location>
        <begin position="249"/>
        <end position="634"/>
    </location>
</feature>
<organism evidence="8 9">
    <name type="scientific">Cyphomyrmex costatus</name>
    <dbReference type="NCBI Taxonomy" id="456900"/>
    <lineage>
        <taxon>Eukaryota</taxon>
        <taxon>Metazoa</taxon>
        <taxon>Ecdysozoa</taxon>
        <taxon>Arthropoda</taxon>
        <taxon>Hexapoda</taxon>
        <taxon>Insecta</taxon>
        <taxon>Pterygota</taxon>
        <taxon>Neoptera</taxon>
        <taxon>Endopterygota</taxon>
        <taxon>Hymenoptera</taxon>
        <taxon>Apocrita</taxon>
        <taxon>Aculeata</taxon>
        <taxon>Formicoidea</taxon>
        <taxon>Formicidae</taxon>
        <taxon>Myrmicinae</taxon>
        <taxon>Cyphomyrmex</taxon>
    </lineage>
</organism>
<feature type="transmembrane region" description="Helical" evidence="5">
    <location>
        <begin position="401"/>
        <end position="420"/>
    </location>
</feature>
<name>A0A195D872_9HYME</name>
<dbReference type="CDD" id="cd07042">
    <property type="entry name" value="STAS_SulP_like_sulfate_transporter"/>
    <property type="match status" value="1"/>
</dbReference>